<evidence type="ECO:0000313" key="13">
    <source>
        <dbReference type="EMBL" id="KAF4336995.1"/>
    </source>
</evidence>
<evidence type="ECO:0000259" key="12">
    <source>
        <dbReference type="Pfam" id="PF01529"/>
    </source>
</evidence>
<organism evidence="13 14">
    <name type="scientific">Fusarium beomiforme</name>
    <dbReference type="NCBI Taxonomy" id="44412"/>
    <lineage>
        <taxon>Eukaryota</taxon>
        <taxon>Fungi</taxon>
        <taxon>Dikarya</taxon>
        <taxon>Ascomycota</taxon>
        <taxon>Pezizomycotina</taxon>
        <taxon>Sordariomycetes</taxon>
        <taxon>Hypocreomycetidae</taxon>
        <taxon>Hypocreales</taxon>
        <taxon>Nectriaceae</taxon>
        <taxon>Fusarium</taxon>
        <taxon>Fusarium burgessii species complex</taxon>
    </lineage>
</organism>
<dbReference type="PROSITE" id="PS50216">
    <property type="entry name" value="DHHC"/>
    <property type="match status" value="1"/>
</dbReference>
<feature type="region of interest" description="Disordered" evidence="11">
    <location>
        <begin position="1"/>
        <end position="24"/>
    </location>
</feature>
<feature type="transmembrane region" description="Helical" evidence="10">
    <location>
        <begin position="97"/>
        <end position="123"/>
    </location>
</feature>
<evidence type="ECO:0000256" key="5">
    <source>
        <dbReference type="ARBA" id="ARBA00023136"/>
    </source>
</evidence>
<dbReference type="AlphaFoldDB" id="A0A9P5ADZ8"/>
<keyword evidence="2 10" id="KW-0808">Transferase</keyword>
<dbReference type="OrthoDB" id="331948at2759"/>
<keyword evidence="3 10" id="KW-0812">Transmembrane</keyword>
<dbReference type="GO" id="GO:0019706">
    <property type="term" value="F:protein-cysteine S-palmitoyltransferase activity"/>
    <property type="evidence" value="ECO:0007669"/>
    <property type="project" value="UniProtKB-EC"/>
</dbReference>
<evidence type="ECO:0000256" key="7">
    <source>
        <dbReference type="ARBA" id="ARBA00023288"/>
    </source>
</evidence>
<evidence type="ECO:0000256" key="2">
    <source>
        <dbReference type="ARBA" id="ARBA00022679"/>
    </source>
</evidence>
<protein>
    <recommendedName>
        <fullName evidence="10">Palmitoyltransferase</fullName>
        <ecNumber evidence="10">2.3.1.225</ecNumber>
    </recommendedName>
</protein>
<gene>
    <name evidence="13" type="ORF">FBEOM_9113</name>
</gene>
<keyword evidence="14" id="KW-1185">Reference proteome</keyword>
<keyword evidence="5 10" id="KW-0472">Membrane</keyword>
<keyword evidence="7" id="KW-0449">Lipoprotein</keyword>
<keyword evidence="6" id="KW-0564">Palmitate</keyword>
<evidence type="ECO:0000313" key="14">
    <source>
        <dbReference type="Proteomes" id="UP000730481"/>
    </source>
</evidence>
<feature type="domain" description="Palmitoyltransferase DHHC" evidence="12">
    <location>
        <begin position="220"/>
        <end position="339"/>
    </location>
</feature>
<evidence type="ECO:0000256" key="8">
    <source>
        <dbReference type="ARBA" id="ARBA00023315"/>
    </source>
</evidence>
<keyword evidence="8 10" id="KW-0012">Acyltransferase</keyword>
<evidence type="ECO:0000256" key="9">
    <source>
        <dbReference type="ARBA" id="ARBA00048048"/>
    </source>
</evidence>
<dbReference type="InterPro" id="IPR039859">
    <property type="entry name" value="PFA4/ZDH16/20/ERF2-like"/>
</dbReference>
<evidence type="ECO:0000256" key="11">
    <source>
        <dbReference type="SAM" id="MobiDB-lite"/>
    </source>
</evidence>
<reference evidence="13" key="2">
    <citation type="submission" date="2020-02" db="EMBL/GenBank/DDBJ databases">
        <title>Identification and distribution of gene clusters putatively required for synthesis of sphingolipid metabolism inhibitors in phylogenetically diverse species of the filamentous fungus Fusarium.</title>
        <authorList>
            <person name="Kim H.-S."/>
            <person name="Busman M."/>
            <person name="Brown D.W."/>
            <person name="Divon H."/>
            <person name="Uhlig S."/>
            <person name="Proctor R.H."/>
        </authorList>
    </citation>
    <scope>NUCLEOTIDE SEQUENCE</scope>
    <source>
        <strain evidence="13">NRRL 25174</strain>
    </source>
</reference>
<dbReference type="EMBL" id="PVQB02000448">
    <property type="protein sequence ID" value="KAF4336995.1"/>
    <property type="molecule type" value="Genomic_DNA"/>
</dbReference>
<keyword evidence="4 10" id="KW-1133">Transmembrane helix</keyword>
<evidence type="ECO:0000256" key="3">
    <source>
        <dbReference type="ARBA" id="ARBA00022692"/>
    </source>
</evidence>
<feature type="transmembrane region" description="Helical" evidence="10">
    <location>
        <begin position="129"/>
        <end position="151"/>
    </location>
</feature>
<dbReference type="Pfam" id="PF01529">
    <property type="entry name" value="DHHC"/>
    <property type="match status" value="1"/>
</dbReference>
<evidence type="ECO:0000256" key="1">
    <source>
        <dbReference type="ARBA" id="ARBA00004141"/>
    </source>
</evidence>
<comment type="caution">
    <text evidence="13">The sequence shown here is derived from an EMBL/GenBank/DDBJ whole genome shotgun (WGS) entry which is preliminary data.</text>
</comment>
<comment type="similarity">
    <text evidence="10">Belongs to the DHHC palmitoyltransferase family.</text>
</comment>
<feature type="transmembrane region" description="Helical" evidence="10">
    <location>
        <begin position="264"/>
        <end position="284"/>
    </location>
</feature>
<comment type="catalytic activity">
    <reaction evidence="9 10">
        <text>L-cysteinyl-[protein] + hexadecanoyl-CoA = S-hexadecanoyl-L-cysteinyl-[protein] + CoA</text>
        <dbReference type="Rhea" id="RHEA:36683"/>
        <dbReference type="Rhea" id="RHEA-COMP:10131"/>
        <dbReference type="Rhea" id="RHEA-COMP:11032"/>
        <dbReference type="ChEBI" id="CHEBI:29950"/>
        <dbReference type="ChEBI" id="CHEBI:57287"/>
        <dbReference type="ChEBI" id="CHEBI:57379"/>
        <dbReference type="ChEBI" id="CHEBI:74151"/>
        <dbReference type="EC" id="2.3.1.225"/>
    </reaction>
</comment>
<feature type="transmembrane region" description="Helical" evidence="10">
    <location>
        <begin position="304"/>
        <end position="329"/>
    </location>
</feature>
<dbReference type="GO" id="GO:0016020">
    <property type="term" value="C:membrane"/>
    <property type="evidence" value="ECO:0007669"/>
    <property type="project" value="UniProtKB-SubCell"/>
</dbReference>
<dbReference type="PANTHER" id="PTHR12246">
    <property type="entry name" value="PALMITOYLTRANSFERASE ZDHHC16"/>
    <property type="match status" value="1"/>
</dbReference>
<evidence type="ECO:0000256" key="4">
    <source>
        <dbReference type="ARBA" id="ARBA00022989"/>
    </source>
</evidence>
<reference evidence="13" key="1">
    <citation type="journal article" date="2017" name="Mycologia">
        <title>Fusarium algeriense, sp. nov., a novel toxigenic crown rot pathogen of durum wheat from Algeria is nested in the Fusarium burgessii species complex.</title>
        <authorList>
            <person name="Laraba I."/>
            <person name="Keddad A."/>
            <person name="Boureghda H."/>
            <person name="Abdallah N."/>
            <person name="Vaughan M.M."/>
            <person name="Proctor R.H."/>
            <person name="Busman M."/>
            <person name="O'Donnell K."/>
        </authorList>
    </citation>
    <scope>NUCLEOTIDE SEQUENCE</scope>
    <source>
        <strain evidence="13">NRRL 25174</strain>
    </source>
</reference>
<dbReference type="Proteomes" id="UP000730481">
    <property type="component" value="Unassembled WGS sequence"/>
</dbReference>
<evidence type="ECO:0000256" key="10">
    <source>
        <dbReference type="RuleBase" id="RU079119"/>
    </source>
</evidence>
<dbReference type="EC" id="2.3.1.225" evidence="10"/>
<comment type="subcellular location">
    <subcellularLocation>
        <location evidence="1">Membrane</location>
        <topology evidence="1">Multi-pass membrane protein</topology>
    </subcellularLocation>
</comment>
<name>A0A9P5ADZ8_9HYPO</name>
<comment type="domain">
    <text evidence="10">The DHHC domain is required for palmitoyltransferase activity.</text>
</comment>
<proteinExistence type="inferred from homology"/>
<feature type="region of interest" description="Disordered" evidence="11">
    <location>
        <begin position="174"/>
        <end position="202"/>
    </location>
</feature>
<sequence length="490" mass="54420">MTVPPVDSALPHPVEPGLARPGTPVIAADTASTTTKDEITTRPPSVLSHSFRSIIPAPPAPSIVQSVTSSAWSLAWSNEMPDTATSSRSSTRWIARVLPFMILAIVAYATYDVVVYCGVQYFLQKTGKTAVGIVLIVLYSIFLLLMVTTYIRCYVTIKVNPGFVPWTPQKEAMEKERKQRASNGADVEPPAWAPRDTEPDSPGLEAFYSKDIFICEMDGQPKWCSECANWKPDRAHHSSEYGHCVYKMDHVCPWMGGIISETSFNFFIQFCFYCACFCVVAVAATGYMTSLRLRTGQGIDARLIVGLALGGLFGLFSITMTCTALRFAITNITNIDLYRKSQTFRLAVRVPTDTPSNERFNTITYPLQRHVEEPRAPDAAHTTEMSQANGAASTQAHRMAVRDQQARRTFAILQTEPGENPWHVSYLKNFKSVMGNSIIEWLLPIRHSPCSRHDSMVSDYEFGPLVETLKKRYGLEGMDPEKSAAAMISN</sequence>
<dbReference type="InterPro" id="IPR001594">
    <property type="entry name" value="Palmitoyltrfase_DHHC"/>
</dbReference>
<evidence type="ECO:0000256" key="6">
    <source>
        <dbReference type="ARBA" id="ARBA00023139"/>
    </source>
</evidence>
<accession>A0A9P5ADZ8</accession>